<accession>A0A024P6C4</accession>
<dbReference type="OrthoDB" id="2691835at2"/>
<comment type="caution">
    <text evidence="1">The sequence shown here is derived from an EMBL/GenBank/DDBJ whole genome shotgun (WGS) entry which is preliminary data.</text>
</comment>
<dbReference type="InterPro" id="IPR025622">
    <property type="entry name" value="YqzE"/>
</dbReference>
<protein>
    <recommendedName>
        <fullName evidence="3">YqzE-like protein</fullName>
    </recommendedName>
</protein>
<keyword evidence="2" id="KW-1185">Reference proteome</keyword>
<dbReference type="Proteomes" id="UP000028868">
    <property type="component" value="Unassembled WGS sequence"/>
</dbReference>
<sequence length="61" mass="7558">MNQNEYVKFLTEEVVKYMHMSKDEKQQRKEAKPSKKSSFYWFGLLPFALKMFRRKRKITNH</sequence>
<dbReference type="AlphaFoldDB" id="A0A024P6C4"/>
<dbReference type="Pfam" id="PF14038">
    <property type="entry name" value="YqzE"/>
    <property type="match status" value="1"/>
</dbReference>
<evidence type="ECO:0000313" key="2">
    <source>
        <dbReference type="Proteomes" id="UP000028868"/>
    </source>
</evidence>
<dbReference type="RefSeq" id="WP_035509077.1">
    <property type="nucleotide sequence ID" value="NZ_CCDH010000001.1"/>
</dbReference>
<evidence type="ECO:0000313" key="1">
    <source>
        <dbReference type="EMBL" id="CDQ24328.1"/>
    </source>
</evidence>
<reference evidence="1 2" key="2">
    <citation type="submission" date="2014-05" db="EMBL/GenBank/DDBJ databases">
        <title>Draft genome sequence of Halobacillus karajensis HK-03.</title>
        <authorList>
            <person name="Khelaifia S."/>
            <person name="Croce O."/>
            <person name="Lagier J.C."/>
            <person name="Raoult D."/>
        </authorList>
    </citation>
    <scope>NUCLEOTIDE SEQUENCE [LARGE SCALE GENOMIC DNA]</scope>
    <source>
        <strain evidence="1 2">HD-03</strain>
    </source>
</reference>
<name>A0A024P6C4_9BACI</name>
<organism evidence="1 2">
    <name type="scientific">Halobacillus karajensis</name>
    <dbReference type="NCBI Taxonomy" id="195088"/>
    <lineage>
        <taxon>Bacteria</taxon>
        <taxon>Bacillati</taxon>
        <taxon>Bacillota</taxon>
        <taxon>Bacilli</taxon>
        <taxon>Bacillales</taxon>
        <taxon>Bacillaceae</taxon>
        <taxon>Halobacillus</taxon>
    </lineage>
</organism>
<dbReference type="EMBL" id="CCDI010000003">
    <property type="protein sequence ID" value="CDQ24328.1"/>
    <property type="molecule type" value="Genomic_DNA"/>
</dbReference>
<proteinExistence type="predicted"/>
<reference evidence="2" key="1">
    <citation type="submission" date="2014-03" db="EMBL/GenBank/DDBJ databases">
        <authorList>
            <person name="Urmite Genomes U."/>
        </authorList>
    </citation>
    <scope>NUCLEOTIDE SEQUENCE [LARGE SCALE GENOMIC DNA]</scope>
    <source>
        <strain evidence="2">HD-03</strain>
    </source>
</reference>
<gene>
    <name evidence="1" type="ORF">BN983_02602</name>
</gene>
<evidence type="ECO:0008006" key="3">
    <source>
        <dbReference type="Google" id="ProtNLM"/>
    </source>
</evidence>